<name>A0A7G9KZQ7_9SPHN</name>
<dbReference type="AlphaFoldDB" id="A0A7G9KZQ7"/>
<gene>
    <name evidence="1" type="ORF">H8M03_07255</name>
</gene>
<dbReference type="Pfam" id="PF20043">
    <property type="entry name" value="DUF6445"/>
    <property type="match status" value="1"/>
</dbReference>
<dbReference type="RefSeq" id="WP_187478812.1">
    <property type="nucleotide sequence ID" value="NZ_CP060697.1"/>
</dbReference>
<dbReference type="KEGG" id="ssau:H8M03_07255"/>
<accession>A0A7G9KZQ7</accession>
<sequence>MDDSRYDFALRRSFDMRLDRVGREGEPVLTVEGVLADPQSLVDYAATEVTFAPAWGANGGYPGVRAPAPLNYVNKVVRALAPSINRAFGLSDAKLVRAECNLSMVVLPPTALHVQQRVPHFDTASPMQFAVLHYLCAPEHGGTAFYRHRSTGFEAITPDRLRSFEAARDAEIAAAPPPSAYVTRTSRDYEQIGAVEAAFDRLVIYRSRLLHSGQISQASALSDDPRIGRLTANIFVNFAPA</sequence>
<dbReference type="Proteomes" id="UP000515861">
    <property type="component" value="Chromosome"/>
</dbReference>
<dbReference type="EMBL" id="CP060697">
    <property type="protein sequence ID" value="QNM81856.1"/>
    <property type="molecule type" value="Genomic_DNA"/>
</dbReference>
<keyword evidence="2" id="KW-1185">Reference proteome</keyword>
<dbReference type="InterPro" id="IPR045617">
    <property type="entry name" value="DUF6445"/>
</dbReference>
<proteinExistence type="predicted"/>
<protein>
    <submittedName>
        <fullName evidence="1">Uncharacterized protein</fullName>
    </submittedName>
</protein>
<evidence type="ECO:0000313" key="1">
    <source>
        <dbReference type="EMBL" id="QNM81856.1"/>
    </source>
</evidence>
<organism evidence="1 2">
    <name type="scientific">Sphingomonas sabuli</name>
    <dbReference type="NCBI Taxonomy" id="2764186"/>
    <lineage>
        <taxon>Bacteria</taxon>
        <taxon>Pseudomonadati</taxon>
        <taxon>Pseudomonadota</taxon>
        <taxon>Alphaproteobacteria</taxon>
        <taxon>Sphingomonadales</taxon>
        <taxon>Sphingomonadaceae</taxon>
        <taxon>Sphingomonas</taxon>
    </lineage>
</organism>
<evidence type="ECO:0000313" key="2">
    <source>
        <dbReference type="Proteomes" id="UP000515861"/>
    </source>
</evidence>
<reference evidence="1 2" key="1">
    <citation type="submission" date="2020-08" db="EMBL/GenBank/DDBJ databases">
        <title>Sphingomonas sp. sand1-3 16S ribosomal RNA gene Genome sequencing and assembly.</title>
        <authorList>
            <person name="Kang M."/>
        </authorList>
    </citation>
    <scope>NUCLEOTIDE SEQUENCE [LARGE SCALE GENOMIC DNA]</scope>
    <source>
        <strain evidence="2">sand1-3</strain>
    </source>
</reference>